<evidence type="ECO:0000259" key="2">
    <source>
        <dbReference type="Pfam" id="PF13968"/>
    </source>
</evidence>
<feature type="transmembrane region" description="Helical" evidence="1">
    <location>
        <begin position="133"/>
        <end position="152"/>
    </location>
</feature>
<feature type="transmembrane region" description="Helical" evidence="1">
    <location>
        <begin position="111"/>
        <end position="127"/>
    </location>
</feature>
<gene>
    <name evidence="3" type="ORF">URODEC1_LOCUS62385</name>
</gene>
<feature type="domain" description="DUF4220" evidence="2">
    <location>
        <begin position="53"/>
        <end position="430"/>
    </location>
</feature>
<organism evidence="3 4">
    <name type="scientific">Urochloa decumbens</name>
    <dbReference type="NCBI Taxonomy" id="240449"/>
    <lineage>
        <taxon>Eukaryota</taxon>
        <taxon>Viridiplantae</taxon>
        <taxon>Streptophyta</taxon>
        <taxon>Embryophyta</taxon>
        <taxon>Tracheophyta</taxon>
        <taxon>Spermatophyta</taxon>
        <taxon>Magnoliopsida</taxon>
        <taxon>Liliopsida</taxon>
        <taxon>Poales</taxon>
        <taxon>Poaceae</taxon>
        <taxon>PACMAD clade</taxon>
        <taxon>Panicoideae</taxon>
        <taxon>Panicodae</taxon>
        <taxon>Paniceae</taxon>
        <taxon>Melinidinae</taxon>
        <taxon>Urochloa</taxon>
    </lineage>
</organism>
<feature type="transmembrane region" description="Helical" evidence="1">
    <location>
        <begin position="81"/>
        <end position="99"/>
    </location>
</feature>
<feature type="transmembrane region" description="Helical" evidence="1">
    <location>
        <begin position="346"/>
        <end position="364"/>
    </location>
</feature>
<feature type="transmembrane region" description="Helical" evidence="1">
    <location>
        <begin position="306"/>
        <end position="326"/>
    </location>
</feature>
<name>A0ABC9B799_9POAL</name>
<protein>
    <recommendedName>
        <fullName evidence="2">DUF4220 domain-containing protein</fullName>
    </recommendedName>
</protein>
<dbReference type="Proteomes" id="UP001497457">
    <property type="component" value="Chromosome 24b"/>
</dbReference>
<keyword evidence="1" id="KW-1133">Transmembrane helix</keyword>
<dbReference type="EMBL" id="OZ075134">
    <property type="protein sequence ID" value="CAL4995511.1"/>
    <property type="molecule type" value="Genomic_DNA"/>
</dbReference>
<dbReference type="InterPro" id="IPR025315">
    <property type="entry name" value="DUF4220"/>
</dbReference>
<sequence length="646" mass="73298">MHHLRDLWKSPRGTLIRIEALTLVAIIITFFLIAFGSCRRWSNRWIVQKGFFVAQVLSLSLGTYSIGIMQSSSVMSEMYPIWAVSLFTLFGCIDPVIAYNGLDYKGPLSKVVYGICLHCGYVLLMTISTGSSIVGNTAIGVLSAITFIKGFHRSMALVQQRRMRNMVEHFMDNHLGQTCVLRYDYSSDTECITLEELESRHLLVDFPTRTGNTNGEYIRIYTVDELLREKKDELQSCYDVCVAYCLSHCLHRHFLGFSTRSVHPQTLEGVQAYERALKVIEIELAFLHDIFLTGNSFLHYYQAKTVSLWALASLTGICFVGVAAAIPGTVASSRSGSTNVVDTTSADLVVTFVILAFLALLQLIRCWTSNWARLAVVCAYASNLTKGTNSQGNYKTRWAWWMRLKSFVATSTNWFDKFLWQEEIGQYSVLPERRLADEEKSPELLPGPAMETKSVYSEFVGERKLDLHELDMLARAVPLARYNMFRGGVDLAKLLLGEDPPLHGDSHRSDPWKTLADVWVRMLVYAAPYGNPEAHMRQLSQGGEFITHLWALLYHLSIYEWKLPDNLHDITTIDHAQRICTNFFQDKECLDTQDNQAIVVAFLDSLSVRTSYFLCIMFYFFLLLDKGKPVSAYMGCKLTTNDTFST</sequence>
<keyword evidence="1" id="KW-0472">Membrane</keyword>
<feature type="transmembrane region" description="Helical" evidence="1">
    <location>
        <begin position="50"/>
        <end position="69"/>
    </location>
</feature>
<dbReference type="PANTHER" id="PTHR31325">
    <property type="entry name" value="OS01G0798800 PROTEIN-RELATED"/>
    <property type="match status" value="1"/>
</dbReference>
<evidence type="ECO:0000313" key="4">
    <source>
        <dbReference type="Proteomes" id="UP001497457"/>
    </source>
</evidence>
<dbReference type="Pfam" id="PF04578">
    <property type="entry name" value="DUF594"/>
    <property type="match status" value="1"/>
</dbReference>
<evidence type="ECO:0000256" key="1">
    <source>
        <dbReference type="SAM" id="Phobius"/>
    </source>
</evidence>
<keyword evidence="4" id="KW-1185">Reference proteome</keyword>
<dbReference type="AlphaFoldDB" id="A0ABC9B799"/>
<dbReference type="Pfam" id="PF13968">
    <property type="entry name" value="DUF4220"/>
    <property type="match status" value="1"/>
</dbReference>
<reference evidence="3" key="1">
    <citation type="submission" date="2024-10" db="EMBL/GenBank/DDBJ databases">
        <authorList>
            <person name="Ryan C."/>
        </authorList>
    </citation>
    <scope>NUCLEOTIDE SEQUENCE [LARGE SCALE GENOMIC DNA]</scope>
</reference>
<keyword evidence="1" id="KW-0812">Transmembrane</keyword>
<feature type="transmembrane region" description="Helical" evidence="1">
    <location>
        <begin position="20"/>
        <end position="38"/>
    </location>
</feature>
<accession>A0ABC9B799</accession>
<dbReference type="InterPro" id="IPR007658">
    <property type="entry name" value="DUF594"/>
</dbReference>
<proteinExistence type="predicted"/>
<evidence type="ECO:0000313" key="3">
    <source>
        <dbReference type="EMBL" id="CAL4995511.1"/>
    </source>
</evidence>
<feature type="transmembrane region" description="Helical" evidence="1">
    <location>
        <begin position="606"/>
        <end position="624"/>
    </location>
</feature>